<sequence>NDNQHDKPESRRHPAVADVVELLIHDHRASAENQQKGGAEDFGQQALAEVVEAAVPAHRNGVAAHHAGRRRGVEGSYQLFHVARVVARLHQVVQEAAHRQVGDGKQAVEDDAVVLEQCLLELPL</sequence>
<feature type="non-terminal residue" evidence="1">
    <location>
        <position position="124"/>
    </location>
</feature>
<organism evidence="1">
    <name type="scientific">Tanacetum cinerariifolium</name>
    <name type="common">Dalmatian daisy</name>
    <name type="synonym">Chrysanthemum cinerariifolium</name>
    <dbReference type="NCBI Taxonomy" id="118510"/>
    <lineage>
        <taxon>Eukaryota</taxon>
        <taxon>Viridiplantae</taxon>
        <taxon>Streptophyta</taxon>
        <taxon>Embryophyta</taxon>
        <taxon>Tracheophyta</taxon>
        <taxon>Spermatophyta</taxon>
        <taxon>Magnoliopsida</taxon>
        <taxon>eudicotyledons</taxon>
        <taxon>Gunneridae</taxon>
        <taxon>Pentapetalae</taxon>
        <taxon>asterids</taxon>
        <taxon>campanulids</taxon>
        <taxon>Asterales</taxon>
        <taxon>Asteraceae</taxon>
        <taxon>Asteroideae</taxon>
        <taxon>Anthemideae</taxon>
        <taxon>Anthemidinae</taxon>
        <taxon>Tanacetum</taxon>
    </lineage>
</organism>
<dbReference type="EMBL" id="BKCJ011273405">
    <property type="protein sequence ID" value="GFD13571.1"/>
    <property type="molecule type" value="Genomic_DNA"/>
</dbReference>
<proteinExistence type="predicted"/>
<dbReference type="AlphaFoldDB" id="A0A699TV67"/>
<evidence type="ECO:0000313" key="1">
    <source>
        <dbReference type="EMBL" id="GFD13571.1"/>
    </source>
</evidence>
<gene>
    <name evidence="1" type="ORF">Tci_885540</name>
</gene>
<feature type="non-terminal residue" evidence="1">
    <location>
        <position position="1"/>
    </location>
</feature>
<accession>A0A699TV67</accession>
<reference evidence="1" key="1">
    <citation type="journal article" date="2019" name="Sci. Rep.">
        <title>Draft genome of Tanacetum cinerariifolium, the natural source of mosquito coil.</title>
        <authorList>
            <person name="Yamashiro T."/>
            <person name="Shiraishi A."/>
            <person name="Satake H."/>
            <person name="Nakayama K."/>
        </authorList>
    </citation>
    <scope>NUCLEOTIDE SEQUENCE</scope>
</reference>
<protein>
    <submittedName>
        <fullName evidence="1">Uncharacterized protein</fullName>
    </submittedName>
</protein>
<name>A0A699TV67_TANCI</name>
<comment type="caution">
    <text evidence="1">The sequence shown here is derived from an EMBL/GenBank/DDBJ whole genome shotgun (WGS) entry which is preliminary data.</text>
</comment>